<evidence type="ECO:0000256" key="4">
    <source>
        <dbReference type="ARBA" id="ARBA00023125"/>
    </source>
</evidence>
<dbReference type="InterPro" id="IPR001207">
    <property type="entry name" value="Transposase_mutator"/>
</dbReference>
<evidence type="ECO:0000256" key="2">
    <source>
        <dbReference type="ARBA" id="ARBA00010961"/>
    </source>
</evidence>
<dbReference type="EMBL" id="QEKI01000041">
    <property type="protein sequence ID" value="PVY35138.1"/>
    <property type="molecule type" value="Genomic_DNA"/>
</dbReference>
<keyword evidence="5 6" id="KW-0233">DNA recombination</keyword>
<dbReference type="Pfam" id="PF00872">
    <property type="entry name" value="Transposase_mut"/>
    <property type="match status" value="1"/>
</dbReference>
<gene>
    <name evidence="7" type="ORF">C8E01_1411</name>
</gene>
<sequence length="407" mass="47089">MEENTGLDLDKIKRQFLEEFRTGKSTFGKDGALGPLLKHFLEAALDAEMDLHLSAEQRAQGNRRNGKVSKQVRTSDGVIEIESSRDRSAGFEPQIIKKRETVLAENLEPRILSMYGLGMSLRDISAHLKELYDMDISHDTLATLTEKIVPQVKEWQSRPLEALYCIVWLDAMHYKVRQEGRVVSRAVYNILGIDRHGHKELLGVYVSESEGAAFWLSVLTDLQQRGVKDMLIACIDNLKGFDEAIATVFPQAEVQSCIVHQIRNSLKYVAHKDQKEFIRDLKLVYRAETKELAELRLLELEEKWGKKYPKVLESWQRNWDRLSTYFKYAGPIRHLIYTTNTIEGYHRQVRKVTKTKGAFPSDMALLKLIYLSHQHISKKWVMPLSNWSQTAQQLSIWFGDRMQLDLR</sequence>
<keyword evidence="3 6" id="KW-0815">Transposition</keyword>
<dbReference type="RefSeq" id="WP_116545496.1">
    <property type="nucleotide sequence ID" value="NZ_QEKI01000041.1"/>
</dbReference>
<dbReference type="Proteomes" id="UP000245466">
    <property type="component" value="Unassembled WGS sequence"/>
</dbReference>
<comment type="similarity">
    <text evidence="2 6">Belongs to the transposase mutator family.</text>
</comment>
<organism evidence="7 8">
    <name type="scientific">Pontibacter virosus</name>
    <dbReference type="NCBI Taxonomy" id="1765052"/>
    <lineage>
        <taxon>Bacteria</taxon>
        <taxon>Pseudomonadati</taxon>
        <taxon>Bacteroidota</taxon>
        <taxon>Cytophagia</taxon>
        <taxon>Cytophagales</taxon>
        <taxon>Hymenobacteraceae</taxon>
        <taxon>Pontibacter</taxon>
    </lineage>
</organism>
<keyword evidence="6" id="KW-0814">Transposable element</keyword>
<dbReference type="PANTHER" id="PTHR33217:SF8">
    <property type="entry name" value="MUTATOR FAMILY TRANSPOSASE"/>
    <property type="match status" value="1"/>
</dbReference>
<evidence type="ECO:0000313" key="7">
    <source>
        <dbReference type="EMBL" id="PVY35138.1"/>
    </source>
</evidence>
<accession>A0A2U1AFE2</accession>
<dbReference type="GO" id="GO:0003677">
    <property type="term" value="F:DNA binding"/>
    <property type="evidence" value="ECO:0007669"/>
    <property type="project" value="UniProtKB-UniRule"/>
</dbReference>
<evidence type="ECO:0000256" key="5">
    <source>
        <dbReference type="ARBA" id="ARBA00023172"/>
    </source>
</evidence>
<dbReference type="GO" id="GO:0006313">
    <property type="term" value="P:DNA transposition"/>
    <property type="evidence" value="ECO:0007669"/>
    <property type="project" value="UniProtKB-UniRule"/>
</dbReference>
<dbReference type="GO" id="GO:0004803">
    <property type="term" value="F:transposase activity"/>
    <property type="evidence" value="ECO:0007669"/>
    <property type="project" value="UniProtKB-UniRule"/>
</dbReference>
<comment type="function">
    <text evidence="1 6">Required for the transposition of the insertion element.</text>
</comment>
<evidence type="ECO:0000313" key="8">
    <source>
        <dbReference type="Proteomes" id="UP000245466"/>
    </source>
</evidence>
<dbReference type="NCBIfam" id="NF033543">
    <property type="entry name" value="transpos_IS256"/>
    <property type="match status" value="1"/>
</dbReference>
<dbReference type="PROSITE" id="PS01007">
    <property type="entry name" value="TRANSPOSASE_MUTATOR"/>
    <property type="match status" value="1"/>
</dbReference>
<proteinExistence type="inferred from homology"/>
<keyword evidence="8" id="KW-1185">Reference proteome</keyword>
<comment type="caution">
    <text evidence="7">The sequence shown here is derived from an EMBL/GenBank/DDBJ whole genome shotgun (WGS) entry which is preliminary data.</text>
</comment>
<evidence type="ECO:0000256" key="6">
    <source>
        <dbReference type="RuleBase" id="RU365089"/>
    </source>
</evidence>
<dbReference type="AlphaFoldDB" id="A0A2U1AFE2"/>
<keyword evidence="4 6" id="KW-0238">DNA-binding</keyword>
<evidence type="ECO:0000256" key="3">
    <source>
        <dbReference type="ARBA" id="ARBA00022578"/>
    </source>
</evidence>
<name>A0A2U1AFE2_9BACT</name>
<dbReference type="OrthoDB" id="9779930at2"/>
<reference evidence="7 8" key="1">
    <citation type="submission" date="2018-04" db="EMBL/GenBank/DDBJ databases">
        <title>Genomic Encyclopedia of Type Strains, Phase IV (KMG-IV): sequencing the most valuable type-strain genomes for metagenomic binning, comparative biology and taxonomic classification.</title>
        <authorList>
            <person name="Goeker M."/>
        </authorList>
    </citation>
    <scope>NUCLEOTIDE SEQUENCE [LARGE SCALE GENOMIC DNA]</scope>
    <source>
        <strain evidence="7 8">DSM 100231</strain>
    </source>
</reference>
<dbReference type="PANTHER" id="PTHR33217">
    <property type="entry name" value="TRANSPOSASE FOR INSERTION SEQUENCE ELEMENT IS1081"/>
    <property type="match status" value="1"/>
</dbReference>
<evidence type="ECO:0000256" key="1">
    <source>
        <dbReference type="ARBA" id="ARBA00002190"/>
    </source>
</evidence>
<protein>
    <recommendedName>
        <fullName evidence="6">Mutator family transposase</fullName>
    </recommendedName>
</protein>